<dbReference type="EMBL" id="MFKF01000013">
    <property type="protein sequence ID" value="OGG57134.1"/>
    <property type="molecule type" value="Genomic_DNA"/>
</dbReference>
<evidence type="ECO:0000259" key="1">
    <source>
        <dbReference type="Pfam" id="PF04015"/>
    </source>
</evidence>
<organism evidence="2 3">
    <name type="scientific">Handelsmanbacteria sp. (strain RIFCSPLOWO2_12_FULL_64_10)</name>
    <dbReference type="NCBI Taxonomy" id="1817868"/>
    <lineage>
        <taxon>Bacteria</taxon>
        <taxon>Candidatus Handelsmaniibacteriota</taxon>
    </lineage>
</organism>
<protein>
    <recommendedName>
        <fullName evidence="1">DUF362 domain-containing protein</fullName>
    </recommendedName>
</protein>
<reference evidence="2 3" key="1">
    <citation type="journal article" date="2016" name="Nat. Commun.">
        <title>Thousands of microbial genomes shed light on interconnected biogeochemical processes in an aquifer system.</title>
        <authorList>
            <person name="Anantharaman K."/>
            <person name="Brown C.T."/>
            <person name="Hug L.A."/>
            <person name="Sharon I."/>
            <person name="Castelle C.J."/>
            <person name="Probst A.J."/>
            <person name="Thomas B.C."/>
            <person name="Singh A."/>
            <person name="Wilkins M.J."/>
            <person name="Karaoz U."/>
            <person name="Brodie E.L."/>
            <person name="Williams K.H."/>
            <person name="Hubbard S.S."/>
            <person name="Banfield J.F."/>
        </authorList>
    </citation>
    <scope>NUCLEOTIDE SEQUENCE [LARGE SCALE GENOMIC DNA]</scope>
    <source>
        <strain evidence="3">RIFCSPLOWO2_12_FULL_64_10</strain>
    </source>
</reference>
<gene>
    <name evidence="2" type="ORF">A3F84_19205</name>
</gene>
<dbReference type="AlphaFoldDB" id="A0A1F6D6R1"/>
<accession>A0A1F6D6R1</accession>
<evidence type="ECO:0000313" key="3">
    <source>
        <dbReference type="Proteomes" id="UP000178606"/>
    </source>
</evidence>
<dbReference type="Proteomes" id="UP000178606">
    <property type="component" value="Unassembled WGS sequence"/>
</dbReference>
<name>A0A1F6D6R1_HANXR</name>
<evidence type="ECO:0000313" key="2">
    <source>
        <dbReference type="EMBL" id="OGG57134.1"/>
    </source>
</evidence>
<feature type="domain" description="DUF362" evidence="1">
    <location>
        <begin position="46"/>
        <end position="253"/>
    </location>
</feature>
<dbReference type="InterPro" id="IPR007160">
    <property type="entry name" value="DUF362"/>
</dbReference>
<proteinExistence type="predicted"/>
<comment type="caution">
    <text evidence="2">The sequence shown here is derived from an EMBL/GenBank/DDBJ whole genome shotgun (WGS) entry which is preliminary data.</text>
</comment>
<dbReference type="Pfam" id="PF04015">
    <property type="entry name" value="DUF362"/>
    <property type="match status" value="1"/>
</dbReference>
<sequence>MAEKQYKVRAARCDHRATEEEVYRTLRRITDPLTRSWEKIEKAKRVVIKFNMMKPQKDIAYFGGRRQELVDDAVCRSVLRLLKEHTTANLVATDTNGYTPNRLAAGNVNYEHHLKAFGVEFVDSNLPPFKTYKVPGGGFMFDQYTLSACFADADAAVSVAKMKNHLFMGVTLCMKNLFGLTPMLPPEGRVRTYFHHAIRLSYVLPDLGKITNPCLNIVDALTGQWGREWGGQGRVGDALIAGDQITATDACAAHLMGHDPSSDWPTPPFRRDRNHLLVAAQGGFGTVDLKEIDFESEVTSPLAEFDSEEQDPPQVMATVRQTACEQGLLYRDRMKEMVDRYRGNFIYMQDGDVVWNGPDPSHLRSHREFSGKRPGSALWLKLVDPEEREGERFRTYEECLAGLAA</sequence>